<protein>
    <submittedName>
        <fullName evidence="2">Uncharacterized protein</fullName>
    </submittedName>
</protein>
<evidence type="ECO:0000256" key="1">
    <source>
        <dbReference type="SAM" id="Phobius"/>
    </source>
</evidence>
<proteinExistence type="predicted"/>
<dbReference type="Proteomes" id="UP000244803">
    <property type="component" value="Chromosome 1"/>
</dbReference>
<accession>A0A976SK67</accession>
<keyword evidence="1" id="KW-0472">Membrane</keyword>
<sequence length="65" mass="7642">MTCNNAGTGRGKNFAMLFLFIFLTQFRFKCPTLSRFLRAKTRLACSLFQTWFFVFLSIRNIFSVD</sequence>
<reference evidence="2" key="1">
    <citation type="submission" date="2022-07" db="EMBL/GenBank/DDBJ databases">
        <title>Evaluation of T. orientalis genome assembly methods using nanopore sequencing and analysis of variation between genomes.</title>
        <authorList>
            <person name="Yam J."/>
            <person name="Micallef M.L."/>
            <person name="Liu M."/>
            <person name="Djordjevic S.P."/>
            <person name="Bogema D.R."/>
            <person name="Jenkins C."/>
        </authorList>
    </citation>
    <scope>NUCLEOTIDE SEQUENCE</scope>
    <source>
        <strain evidence="2">Fish Creek</strain>
    </source>
</reference>
<gene>
    <name evidence="2" type="ORF">MACJ_003408</name>
</gene>
<feature type="transmembrane region" description="Helical" evidence="1">
    <location>
        <begin position="42"/>
        <end position="62"/>
    </location>
</feature>
<keyword evidence="1" id="KW-1133">Transmembrane helix</keyword>
<dbReference type="AlphaFoldDB" id="A0A976SK67"/>
<keyword evidence="1" id="KW-0812">Transmembrane</keyword>
<evidence type="ECO:0000313" key="2">
    <source>
        <dbReference type="EMBL" id="UVC54076.1"/>
    </source>
</evidence>
<name>A0A976SK67_THEOR</name>
<organism evidence="2 3">
    <name type="scientific">Theileria orientalis</name>
    <dbReference type="NCBI Taxonomy" id="68886"/>
    <lineage>
        <taxon>Eukaryota</taxon>
        <taxon>Sar</taxon>
        <taxon>Alveolata</taxon>
        <taxon>Apicomplexa</taxon>
        <taxon>Aconoidasida</taxon>
        <taxon>Piroplasmida</taxon>
        <taxon>Theileriidae</taxon>
        <taxon>Theileria</taxon>
    </lineage>
</organism>
<dbReference type="EMBL" id="CP056065">
    <property type="protein sequence ID" value="UVC54076.1"/>
    <property type="molecule type" value="Genomic_DNA"/>
</dbReference>
<evidence type="ECO:0000313" key="3">
    <source>
        <dbReference type="Proteomes" id="UP000244803"/>
    </source>
</evidence>